<dbReference type="AlphaFoldDB" id="A0A498J1P1"/>
<dbReference type="InterPro" id="IPR053168">
    <property type="entry name" value="Glutamic_endopeptidase"/>
</dbReference>
<sequence length="428" mass="47774">MNVEHELALASQSLVTVTVRQASLVHIDCTVICCEEYSWINMMTSRTITLLFLLCFCLRIYGCGKVMATPNNPGNEKDLNLDNFRVDGDIIDCKDINRQPALDNPLLKNHKIQLRPTSIPAIRAKKSAAVNEPYLQAGFKEADCPEGTVPIHRTTKEDLTRAKTLSHQMFANISEINPIAPNVHQVFIRMNESQLVIRYIGVFGSGAIFKPNMAQDQSSSVNVWVDSGPPDYVSRLIAGSFVSTSINGDDSPRVFIYWTTGCFDSLCQGFVQIHRNVGPKTRFEPVSSFGGATYDAKFDIYQDYITKNWWLVMTDKNIGVGYWPRELVPSLENGAGDVGWGGIAMAPENEDGPPMGSGQYPDGTYAHVGYFRNLHFMKGWMKPRAPRDDDPMWEYPGELSCYGLQNDKDTRDNFWGYRFGFGGPGGCG</sequence>
<proteinExistence type="predicted"/>
<dbReference type="Proteomes" id="UP000290289">
    <property type="component" value="Chromosome 10"/>
</dbReference>
<reference evidence="2 3" key="1">
    <citation type="submission" date="2018-10" db="EMBL/GenBank/DDBJ databases">
        <title>A high-quality apple genome assembly.</title>
        <authorList>
            <person name="Hu J."/>
        </authorList>
    </citation>
    <scope>NUCLEOTIDE SEQUENCE [LARGE SCALE GENOMIC DNA]</scope>
    <source>
        <strain evidence="3">cv. HFTH1</strain>
        <tissue evidence="2">Young leaf</tissue>
    </source>
</reference>
<evidence type="ECO:0000313" key="2">
    <source>
        <dbReference type="EMBL" id="RXH88274.1"/>
    </source>
</evidence>
<feature type="domain" description="Neprosin PEP catalytic" evidence="1">
    <location>
        <begin position="178"/>
        <end position="428"/>
    </location>
</feature>
<gene>
    <name evidence="2" type="ORF">DVH24_042345</name>
</gene>
<protein>
    <recommendedName>
        <fullName evidence="1">Neprosin PEP catalytic domain-containing protein</fullName>
    </recommendedName>
</protein>
<dbReference type="STRING" id="3750.A0A498J1P1"/>
<dbReference type="Pfam" id="PF03080">
    <property type="entry name" value="Neprosin"/>
    <property type="match status" value="1"/>
</dbReference>
<accession>A0A498J1P1</accession>
<keyword evidence="3" id="KW-1185">Reference proteome</keyword>
<dbReference type="Gene3D" id="3.90.1320.10">
    <property type="entry name" value="Outer-capsid protein sigma 3, large lobe"/>
    <property type="match status" value="1"/>
</dbReference>
<evidence type="ECO:0000259" key="1">
    <source>
        <dbReference type="PROSITE" id="PS52045"/>
    </source>
</evidence>
<dbReference type="PANTHER" id="PTHR31589">
    <property type="entry name" value="PROTEIN, PUTATIVE (DUF239)-RELATED-RELATED"/>
    <property type="match status" value="1"/>
</dbReference>
<dbReference type="PROSITE" id="PS52045">
    <property type="entry name" value="NEPROSIN_PEP_CD"/>
    <property type="match status" value="1"/>
</dbReference>
<dbReference type="Pfam" id="PF14365">
    <property type="entry name" value="Neprosin_AP"/>
    <property type="match status" value="1"/>
</dbReference>
<comment type="caution">
    <text evidence="2">The sequence shown here is derived from an EMBL/GenBank/DDBJ whole genome shotgun (WGS) entry which is preliminary data.</text>
</comment>
<evidence type="ECO:0000313" key="3">
    <source>
        <dbReference type="Proteomes" id="UP000290289"/>
    </source>
</evidence>
<dbReference type="EMBL" id="RDQH01000336">
    <property type="protein sequence ID" value="RXH88274.1"/>
    <property type="molecule type" value="Genomic_DNA"/>
</dbReference>
<dbReference type="InterPro" id="IPR004314">
    <property type="entry name" value="Neprosin"/>
</dbReference>
<organism evidence="2 3">
    <name type="scientific">Malus domestica</name>
    <name type="common">Apple</name>
    <name type="synonym">Pyrus malus</name>
    <dbReference type="NCBI Taxonomy" id="3750"/>
    <lineage>
        <taxon>Eukaryota</taxon>
        <taxon>Viridiplantae</taxon>
        <taxon>Streptophyta</taxon>
        <taxon>Embryophyta</taxon>
        <taxon>Tracheophyta</taxon>
        <taxon>Spermatophyta</taxon>
        <taxon>Magnoliopsida</taxon>
        <taxon>eudicotyledons</taxon>
        <taxon>Gunneridae</taxon>
        <taxon>Pentapetalae</taxon>
        <taxon>rosids</taxon>
        <taxon>fabids</taxon>
        <taxon>Rosales</taxon>
        <taxon>Rosaceae</taxon>
        <taxon>Amygdaloideae</taxon>
        <taxon>Maleae</taxon>
        <taxon>Malus</taxon>
    </lineage>
</organism>
<dbReference type="InterPro" id="IPR025521">
    <property type="entry name" value="Neprosin_propep"/>
</dbReference>
<dbReference type="PANTHER" id="PTHR31589:SF232">
    <property type="entry name" value="NEPROSIN DOMAIN-CONTAINING PROTEIN"/>
    <property type="match status" value="1"/>
</dbReference>
<name>A0A498J1P1_MALDO</name>